<protein>
    <submittedName>
        <fullName evidence="2">Uncharacterized protein</fullName>
    </submittedName>
</protein>
<dbReference type="EMBL" id="JAUJDW010000223">
    <property type="protein sequence ID" value="KAK0610266.1"/>
    <property type="molecule type" value="Genomic_DNA"/>
</dbReference>
<dbReference type="Proteomes" id="UP001175001">
    <property type="component" value="Unassembled WGS sequence"/>
</dbReference>
<reference evidence="2" key="1">
    <citation type="submission" date="2023-06" db="EMBL/GenBank/DDBJ databases">
        <title>Multi-omics analyses reveal the molecular pathogenesis toolkit of Lasiodiplodia hormozganensis, a cross-kingdom pathogen.</title>
        <authorList>
            <person name="Felix C."/>
            <person name="Meneses R."/>
            <person name="Goncalves M.F.M."/>
            <person name="Tilleman L."/>
            <person name="Duarte A.S."/>
            <person name="Jorrin-Novo J.V."/>
            <person name="Van De Peer Y."/>
            <person name="Deforce D."/>
            <person name="Van Nieuwerburgh F."/>
            <person name="Esteves A.C."/>
            <person name="Alves A."/>
        </authorList>
    </citation>
    <scope>NUCLEOTIDE SEQUENCE</scope>
    <source>
        <strain evidence="2">CBS 339.90</strain>
    </source>
</reference>
<accession>A0AA39TM81</accession>
<evidence type="ECO:0000313" key="2">
    <source>
        <dbReference type="EMBL" id="KAK0610266.1"/>
    </source>
</evidence>
<dbReference type="AlphaFoldDB" id="A0AA39TM81"/>
<feature type="region of interest" description="Disordered" evidence="1">
    <location>
        <begin position="176"/>
        <end position="201"/>
    </location>
</feature>
<organism evidence="2 3">
    <name type="scientific">Lasiodiplodia hormozganensis</name>
    <dbReference type="NCBI Taxonomy" id="869390"/>
    <lineage>
        <taxon>Eukaryota</taxon>
        <taxon>Fungi</taxon>
        <taxon>Dikarya</taxon>
        <taxon>Ascomycota</taxon>
        <taxon>Pezizomycotina</taxon>
        <taxon>Dothideomycetes</taxon>
        <taxon>Dothideomycetes incertae sedis</taxon>
        <taxon>Botryosphaeriales</taxon>
        <taxon>Botryosphaeriaceae</taxon>
        <taxon>Lasiodiplodia</taxon>
    </lineage>
</organism>
<keyword evidence="3" id="KW-1185">Reference proteome</keyword>
<evidence type="ECO:0000313" key="3">
    <source>
        <dbReference type="Proteomes" id="UP001175001"/>
    </source>
</evidence>
<proteinExistence type="predicted"/>
<feature type="compositionally biased region" description="Low complexity" evidence="1">
    <location>
        <begin position="179"/>
        <end position="198"/>
    </location>
</feature>
<gene>
    <name evidence="2" type="ORF">DIS24_g12102</name>
</gene>
<sequence length="281" mass="31978">MFFVRTQREHDWDSPEYKLTRGQLRAFVRLMEEAEKEVNGEESEEGDGEGSKGSEGEEDDECSEEGERWREGDTEKPQKLTRIQRTCLDFCIELLNQRFVEREYESTLVCAAAVIGVNSMGEIWRGPETYCSTFSALIKVAHFMVVQKAFEVATPVDEDGHLSASAMPCNFDDSGFESGGDSSRGSSRSGGRSGGTDSRSNRIRRLGRSSLKWVNKMMDHFMVRGSDSPMQWFLDLRAYGMKIHFNTTVKWHVGWRNRGVLEYKNVSFSMAQFCGTVHRLV</sequence>
<comment type="caution">
    <text evidence="2">The sequence shown here is derived from an EMBL/GenBank/DDBJ whole genome shotgun (WGS) entry which is preliminary data.</text>
</comment>
<evidence type="ECO:0000256" key="1">
    <source>
        <dbReference type="SAM" id="MobiDB-lite"/>
    </source>
</evidence>
<name>A0AA39TM81_9PEZI</name>
<feature type="compositionally biased region" description="Basic and acidic residues" evidence="1">
    <location>
        <begin position="65"/>
        <end position="77"/>
    </location>
</feature>
<feature type="region of interest" description="Disordered" evidence="1">
    <location>
        <begin position="34"/>
        <end position="77"/>
    </location>
</feature>